<dbReference type="EMBL" id="CP104395">
    <property type="protein sequence ID" value="WEL19807.1"/>
    <property type="molecule type" value="Genomic_DNA"/>
</dbReference>
<feature type="region of interest" description="Disordered" evidence="1">
    <location>
        <begin position="43"/>
        <end position="67"/>
    </location>
</feature>
<protein>
    <recommendedName>
        <fullName evidence="4">DUF4115 domain-containing protein</fullName>
    </recommendedName>
</protein>
<evidence type="ECO:0008006" key="4">
    <source>
        <dbReference type="Google" id="ProtNLM"/>
    </source>
</evidence>
<name>A0ABY8CF33_9ARCH</name>
<sequence>MDSKKLENWVGQKLDDGIQPERIRSSLENKGYSPEIVDKVIKERENNLDDQKEEEDGLSGGKVDLSTQEVFDKKMDRKLADVEASESSETGDAGSESDKGQKKVQGPGFRERLGTVVSRMVSVAGTYGKPAGIAVLVLLFFSAAVVYGPRYVPEDGLSVQTPSVQVPSFSLPALNLPTIGADSTSNEQENSEFEEISLPDRQPPEVEGETVEVFLNERLAKPSRASIKSGDGVRFVNNASGPLEMTFESELKGFTLPAGKSWTVVPESITYYDAILVRSNGTVQGSIYVQ</sequence>
<dbReference type="RefSeq" id="WP_347721639.1">
    <property type="nucleotide sequence ID" value="NZ_CP104395.1"/>
</dbReference>
<feature type="region of interest" description="Disordered" evidence="1">
    <location>
        <begin position="79"/>
        <end position="107"/>
    </location>
</feature>
<keyword evidence="3" id="KW-1185">Reference proteome</keyword>
<gene>
    <name evidence="2" type="ORF">SVXNc_0800</name>
</gene>
<evidence type="ECO:0000256" key="1">
    <source>
        <dbReference type="SAM" id="MobiDB-lite"/>
    </source>
</evidence>
<evidence type="ECO:0000313" key="3">
    <source>
        <dbReference type="Proteomes" id="UP001218034"/>
    </source>
</evidence>
<feature type="compositionally biased region" description="Basic and acidic residues" evidence="1">
    <location>
        <begin position="1"/>
        <end position="27"/>
    </location>
</feature>
<evidence type="ECO:0000313" key="2">
    <source>
        <dbReference type="EMBL" id="WEL19807.1"/>
    </source>
</evidence>
<feature type="region of interest" description="Disordered" evidence="1">
    <location>
        <begin position="1"/>
        <end position="30"/>
    </location>
</feature>
<accession>A0ABY8CF33</accession>
<dbReference type="Proteomes" id="UP001218034">
    <property type="component" value="Chromosome"/>
</dbReference>
<reference evidence="2 3" key="1">
    <citation type="submission" date="2022-09" db="EMBL/GenBank/DDBJ databases">
        <title>Xylan utilization by haloarchaea-nanohaloarchaea associations.</title>
        <authorList>
            <person name="Yakimov M."/>
        </authorList>
    </citation>
    <scope>NUCLEOTIDE SEQUENCE [LARGE SCALE GENOMIC DNA]</scope>
    <source>
        <strain evidence="2 3">SVXNc</strain>
    </source>
</reference>
<organism evidence="2 3">
    <name type="scientific">Candidatus Nanohalococcus occultus</name>
    <dbReference type="NCBI Taxonomy" id="2978047"/>
    <lineage>
        <taxon>Archaea</taxon>
        <taxon>Candidatus Nanohalarchaeota</taxon>
        <taxon>Candidatus Nanohalarchaeota incertae sedis</taxon>
        <taxon>Candidatus Nanohalococcus</taxon>
    </lineage>
</organism>
<proteinExistence type="predicted"/>
<dbReference type="GeneID" id="90590237"/>